<protein>
    <submittedName>
        <fullName evidence="6">Basic leucine zipper transcription factor</fullName>
    </submittedName>
</protein>
<dbReference type="AlphaFoldDB" id="A0AAV3Q7N5"/>
<keyword evidence="2" id="KW-0238">DNA-binding</keyword>
<dbReference type="PANTHER" id="PTHR22952">
    <property type="entry name" value="CAMP-RESPONSE ELEMENT BINDING PROTEIN-RELATED"/>
    <property type="match status" value="1"/>
</dbReference>
<dbReference type="GO" id="GO:0003677">
    <property type="term" value="F:DNA binding"/>
    <property type="evidence" value="ECO:0007669"/>
    <property type="project" value="UniProtKB-KW"/>
</dbReference>
<dbReference type="PROSITE" id="PS00036">
    <property type="entry name" value="BZIP_BASIC"/>
    <property type="match status" value="1"/>
</dbReference>
<evidence type="ECO:0000259" key="5">
    <source>
        <dbReference type="PROSITE" id="PS00036"/>
    </source>
</evidence>
<gene>
    <name evidence="6" type="ORF">LIER_16020</name>
</gene>
<keyword evidence="7" id="KW-1185">Reference proteome</keyword>
<proteinExistence type="predicted"/>
<dbReference type="PANTHER" id="PTHR22952:SF433">
    <property type="entry name" value="PROTEIN FD"/>
    <property type="match status" value="1"/>
</dbReference>
<dbReference type="Gene3D" id="1.20.5.170">
    <property type="match status" value="1"/>
</dbReference>
<dbReference type="GO" id="GO:0005634">
    <property type="term" value="C:nucleus"/>
    <property type="evidence" value="ECO:0007669"/>
    <property type="project" value="UniProtKB-SubCell"/>
</dbReference>
<dbReference type="Pfam" id="PF00170">
    <property type="entry name" value="bZIP_1"/>
    <property type="match status" value="1"/>
</dbReference>
<evidence type="ECO:0000313" key="7">
    <source>
        <dbReference type="Proteomes" id="UP001454036"/>
    </source>
</evidence>
<evidence type="ECO:0000256" key="3">
    <source>
        <dbReference type="ARBA" id="ARBA00023242"/>
    </source>
</evidence>
<comment type="caution">
    <text evidence="6">The sequence shown here is derived from an EMBL/GenBank/DDBJ whole genome shotgun (WGS) entry which is preliminary data.</text>
</comment>
<dbReference type="InterPro" id="IPR046347">
    <property type="entry name" value="bZIP_sf"/>
</dbReference>
<comment type="subcellular location">
    <subcellularLocation>
        <location evidence="1">Nucleus</location>
    </subcellularLocation>
</comment>
<dbReference type="InterPro" id="IPR043452">
    <property type="entry name" value="BZIP46-like"/>
</dbReference>
<evidence type="ECO:0000313" key="6">
    <source>
        <dbReference type="EMBL" id="GAA0159182.1"/>
    </source>
</evidence>
<dbReference type="InterPro" id="IPR004827">
    <property type="entry name" value="bZIP"/>
</dbReference>
<reference evidence="6 7" key="1">
    <citation type="submission" date="2024-01" db="EMBL/GenBank/DDBJ databases">
        <title>The complete chloroplast genome sequence of Lithospermum erythrorhizon: insights into the phylogenetic relationship among Boraginaceae species and the maternal lineages of purple gromwells.</title>
        <authorList>
            <person name="Okada T."/>
            <person name="Watanabe K."/>
        </authorList>
    </citation>
    <scope>NUCLEOTIDE SEQUENCE [LARGE SCALE GENOMIC DNA]</scope>
</reference>
<dbReference type="SUPFAM" id="SSF57959">
    <property type="entry name" value="Leucine zipper domain"/>
    <property type="match status" value="1"/>
</dbReference>
<dbReference type="Proteomes" id="UP001454036">
    <property type="component" value="Unassembled WGS sequence"/>
</dbReference>
<evidence type="ECO:0000256" key="4">
    <source>
        <dbReference type="SAM" id="MobiDB-lite"/>
    </source>
</evidence>
<evidence type="ECO:0000256" key="1">
    <source>
        <dbReference type="ARBA" id="ARBA00004123"/>
    </source>
</evidence>
<name>A0AAV3Q7N5_LITER</name>
<organism evidence="6 7">
    <name type="scientific">Lithospermum erythrorhizon</name>
    <name type="common">Purple gromwell</name>
    <name type="synonym">Lithospermum officinale var. erythrorhizon</name>
    <dbReference type="NCBI Taxonomy" id="34254"/>
    <lineage>
        <taxon>Eukaryota</taxon>
        <taxon>Viridiplantae</taxon>
        <taxon>Streptophyta</taxon>
        <taxon>Embryophyta</taxon>
        <taxon>Tracheophyta</taxon>
        <taxon>Spermatophyta</taxon>
        <taxon>Magnoliopsida</taxon>
        <taxon>eudicotyledons</taxon>
        <taxon>Gunneridae</taxon>
        <taxon>Pentapetalae</taxon>
        <taxon>asterids</taxon>
        <taxon>lamiids</taxon>
        <taxon>Boraginales</taxon>
        <taxon>Boraginaceae</taxon>
        <taxon>Boraginoideae</taxon>
        <taxon>Lithospermeae</taxon>
        <taxon>Lithospermum</taxon>
    </lineage>
</organism>
<dbReference type="SMART" id="SM00338">
    <property type="entry name" value="BRLZ"/>
    <property type="match status" value="1"/>
</dbReference>
<dbReference type="GO" id="GO:0003700">
    <property type="term" value="F:DNA-binding transcription factor activity"/>
    <property type="evidence" value="ECO:0007669"/>
    <property type="project" value="InterPro"/>
</dbReference>
<feature type="domain" description="BZIP" evidence="5">
    <location>
        <begin position="124"/>
        <end position="139"/>
    </location>
</feature>
<dbReference type="EMBL" id="BAABME010003540">
    <property type="protein sequence ID" value="GAA0159182.1"/>
    <property type="molecule type" value="Genomic_DNA"/>
</dbReference>
<sequence length="191" mass="21951">MDEVWKDINFPSFQEHSSIDHLRSSNFRSTNFQHLFSLSFSTSSSSRYGSPVPPPATMLTLNTTHESHLFRSNGPLREVPPLMQYHTVPKICPHSSKPVDFFPDSNAKKRQSDIDSSNSDKRHKRMIKNRDAAARSRARNQESAYTDELELEVAYLVEENARLRKQQKQLCLAAAQQPEKRKFYRATSAPL</sequence>
<keyword evidence="3" id="KW-0539">Nucleus</keyword>
<accession>A0AAV3Q7N5</accession>
<feature type="region of interest" description="Disordered" evidence="4">
    <location>
        <begin position="99"/>
        <end position="144"/>
    </location>
</feature>
<evidence type="ECO:0000256" key="2">
    <source>
        <dbReference type="ARBA" id="ARBA00023125"/>
    </source>
</evidence>
<dbReference type="GO" id="GO:0045893">
    <property type="term" value="P:positive regulation of DNA-templated transcription"/>
    <property type="evidence" value="ECO:0007669"/>
    <property type="project" value="InterPro"/>
</dbReference>